<keyword evidence="3" id="KW-1185">Reference proteome</keyword>
<dbReference type="Gene3D" id="3.30.10.20">
    <property type="match status" value="3"/>
</dbReference>
<evidence type="ECO:0000313" key="3">
    <source>
        <dbReference type="Proteomes" id="UP000002724"/>
    </source>
</evidence>
<proteinExistence type="predicted"/>
<dbReference type="SMART" id="SM00740">
    <property type="entry name" value="PASTA"/>
    <property type="match status" value="3"/>
</dbReference>
<dbReference type="InterPro" id="IPR005543">
    <property type="entry name" value="PASTA_dom"/>
</dbReference>
<gene>
    <name evidence="2" type="ordered locus">Ppha_1533</name>
</gene>
<reference evidence="2 3" key="1">
    <citation type="submission" date="2008-06" db="EMBL/GenBank/DDBJ databases">
        <title>Complete sequence of Pelodictyon phaeoclathratiforme BU-1.</title>
        <authorList>
            <consortium name="US DOE Joint Genome Institute"/>
            <person name="Lucas S."/>
            <person name="Copeland A."/>
            <person name="Lapidus A."/>
            <person name="Glavina del Rio T."/>
            <person name="Dalin E."/>
            <person name="Tice H."/>
            <person name="Bruce D."/>
            <person name="Goodwin L."/>
            <person name="Pitluck S."/>
            <person name="Schmutz J."/>
            <person name="Larimer F."/>
            <person name="Land M."/>
            <person name="Hauser L."/>
            <person name="Kyrpides N."/>
            <person name="Mikhailova N."/>
            <person name="Liu Z."/>
            <person name="Li T."/>
            <person name="Zhao F."/>
            <person name="Overmann J."/>
            <person name="Bryant D.A."/>
            <person name="Richardson P."/>
        </authorList>
    </citation>
    <scope>NUCLEOTIDE SEQUENCE [LARGE SCALE GENOMIC DNA]</scope>
    <source>
        <strain evidence="3">DSM 5477 / BU-1</strain>
    </source>
</reference>
<dbReference type="STRING" id="324925.Ppha_1533"/>
<dbReference type="CDD" id="cd06577">
    <property type="entry name" value="PASTA_pknB"/>
    <property type="match status" value="2"/>
</dbReference>
<organism evidence="2 3">
    <name type="scientific">Pelodictyon phaeoclathratiforme (strain DSM 5477 / BU-1)</name>
    <dbReference type="NCBI Taxonomy" id="324925"/>
    <lineage>
        <taxon>Bacteria</taxon>
        <taxon>Pseudomonadati</taxon>
        <taxon>Chlorobiota</taxon>
        <taxon>Chlorobiia</taxon>
        <taxon>Chlorobiales</taxon>
        <taxon>Chlorobiaceae</taxon>
        <taxon>Chlorobium/Pelodictyon group</taxon>
        <taxon>Pelodictyon</taxon>
    </lineage>
</organism>
<dbReference type="Proteomes" id="UP000002724">
    <property type="component" value="Chromosome"/>
</dbReference>
<name>B4SA86_PELPB</name>
<feature type="domain" description="PASTA" evidence="1">
    <location>
        <begin position="174"/>
        <end position="241"/>
    </location>
</feature>
<evidence type="ECO:0000259" key="1">
    <source>
        <dbReference type="PROSITE" id="PS51178"/>
    </source>
</evidence>
<feature type="domain" description="PASTA" evidence="1">
    <location>
        <begin position="99"/>
        <end position="167"/>
    </location>
</feature>
<dbReference type="eggNOG" id="COG2815">
    <property type="taxonomic scope" value="Bacteria"/>
</dbReference>
<dbReference type="EMBL" id="CP001110">
    <property type="protein sequence ID" value="ACF43782.1"/>
    <property type="molecule type" value="Genomic_DNA"/>
</dbReference>
<evidence type="ECO:0000313" key="2">
    <source>
        <dbReference type="EMBL" id="ACF43782.1"/>
    </source>
</evidence>
<dbReference type="SUPFAM" id="SSF54184">
    <property type="entry name" value="Penicillin-binding protein 2x (pbp-2x), c-terminal domain"/>
    <property type="match status" value="1"/>
</dbReference>
<dbReference type="OrthoDB" id="9803895at2"/>
<dbReference type="PROSITE" id="PS51178">
    <property type="entry name" value="PASTA"/>
    <property type="match status" value="3"/>
</dbReference>
<accession>B4SA86</accession>
<feature type="domain" description="PASTA" evidence="1">
    <location>
        <begin position="29"/>
        <end position="97"/>
    </location>
</feature>
<protein>
    <submittedName>
        <fullName evidence="2">PASTA domain containing protein</fullName>
    </submittedName>
</protein>
<dbReference type="RefSeq" id="WP_012508270.1">
    <property type="nucleotide sequence ID" value="NC_011060.1"/>
</dbReference>
<dbReference type="AlphaFoldDB" id="B4SA86"/>
<sequence length="244" mass="26578">MKKAGLIILLCIGFVVMLDKLIMPFYISQGSVKVVPDVLNMDYDEASGRLRRAGFEAKKSYHVKYLSRVDSNIVLSQIPEAGTEVKPGRNVYLVVNKREKPSFTMPDLLGRVEFEARQIALRMDMDVADVQFNIVTSPDLDGRVLSQSIPPEATVKSGSSVSVVIGRYEAPVQSAEKIAVPNVLGMSLLQAERTIAEAGLPMGRVATEYSAFLVPNTVISQRPGVGSLVSPNQPVALTVVIMEE</sequence>
<dbReference type="Pfam" id="PF03793">
    <property type="entry name" value="PASTA"/>
    <property type="match status" value="3"/>
</dbReference>
<dbReference type="KEGG" id="pph:Ppha_1533"/>
<dbReference type="HOGENOM" id="CLU_061566_2_1_10"/>